<accession>A0ABT1H8D9</accession>
<comment type="caution">
    <text evidence="2">The sequence shown here is derived from an EMBL/GenBank/DDBJ whole genome shotgun (WGS) entry which is preliminary data.</text>
</comment>
<dbReference type="PANTHER" id="PTHR33993:SF2">
    <property type="entry name" value="VOC DOMAIN-CONTAINING PROTEIN"/>
    <property type="match status" value="1"/>
</dbReference>
<feature type="domain" description="VOC" evidence="1">
    <location>
        <begin position="131"/>
        <end position="253"/>
    </location>
</feature>
<dbReference type="InterPro" id="IPR052164">
    <property type="entry name" value="Anthracycline_SecMetBiosynth"/>
</dbReference>
<dbReference type="RefSeq" id="WP_253656443.1">
    <property type="nucleotide sequence ID" value="NZ_BAAAOE010000006.1"/>
</dbReference>
<dbReference type="EMBL" id="JAMTCG010000008">
    <property type="protein sequence ID" value="MCP2162873.1"/>
    <property type="molecule type" value="Genomic_DNA"/>
</dbReference>
<keyword evidence="3" id="KW-1185">Reference proteome</keyword>
<dbReference type="Pfam" id="PF00903">
    <property type="entry name" value="Glyoxalase"/>
    <property type="match status" value="1"/>
</dbReference>
<proteinExistence type="predicted"/>
<feature type="domain" description="VOC" evidence="1">
    <location>
        <begin position="5"/>
        <end position="119"/>
    </location>
</feature>
<evidence type="ECO:0000259" key="1">
    <source>
        <dbReference type="PROSITE" id="PS51819"/>
    </source>
</evidence>
<evidence type="ECO:0000313" key="2">
    <source>
        <dbReference type="EMBL" id="MCP2162873.1"/>
    </source>
</evidence>
<dbReference type="InterPro" id="IPR004360">
    <property type="entry name" value="Glyas_Fos-R_dOase_dom"/>
</dbReference>
<dbReference type="InterPro" id="IPR037523">
    <property type="entry name" value="VOC_core"/>
</dbReference>
<protein>
    <recommendedName>
        <fullName evidence="1">VOC domain-containing protein</fullName>
    </recommendedName>
</protein>
<name>A0ABT1H8D9_9NOCA</name>
<dbReference type="InterPro" id="IPR029068">
    <property type="entry name" value="Glyas_Bleomycin-R_OHBP_Dase"/>
</dbReference>
<dbReference type="PROSITE" id="PS51819">
    <property type="entry name" value="VOC"/>
    <property type="match status" value="2"/>
</dbReference>
<dbReference type="Pfam" id="PF18029">
    <property type="entry name" value="Glyoxalase_6"/>
    <property type="match status" value="1"/>
</dbReference>
<dbReference type="InterPro" id="IPR041581">
    <property type="entry name" value="Glyoxalase_6"/>
</dbReference>
<dbReference type="PANTHER" id="PTHR33993">
    <property type="entry name" value="GLYOXALASE-RELATED"/>
    <property type="match status" value="1"/>
</dbReference>
<dbReference type="Gene3D" id="3.10.180.10">
    <property type="entry name" value="2,3-Dihydroxybiphenyl 1,2-Dioxygenase, domain 1"/>
    <property type="match status" value="2"/>
</dbReference>
<dbReference type="Proteomes" id="UP001205740">
    <property type="component" value="Unassembled WGS sequence"/>
</dbReference>
<dbReference type="SUPFAM" id="SSF54593">
    <property type="entry name" value="Glyoxalase/Bleomycin resistance protein/Dihydroxybiphenyl dioxygenase"/>
    <property type="match status" value="2"/>
</dbReference>
<gene>
    <name evidence="2" type="ORF">LX12_004085</name>
</gene>
<sequence>MATGTVFSALLSSDDPARLRDWYAAVFEASVEHVGDGDGYQVVDLDGFYLMIDSRDDVTGRAAEPARVILNVEVDDVPATAVRVDEQGLGWHARPEERGGNWFATAIDPDGNLVQIIRLSDAMEREAQEASMTPFSGFAVRDVDAAAAFYGDVLGLRVDRNDMGLLTLHLDRRTRVIVYPKPDHESAGFTVLNLPVPDIDAAVDDLARKGVELLRYDGMPCDDKGVMRGRSAGMGPDIAWFADPSGNVLSVLH</sequence>
<organism evidence="2 3">
    <name type="scientific">Williamsia serinedens</name>
    <dbReference type="NCBI Taxonomy" id="391736"/>
    <lineage>
        <taxon>Bacteria</taxon>
        <taxon>Bacillati</taxon>
        <taxon>Actinomycetota</taxon>
        <taxon>Actinomycetes</taxon>
        <taxon>Mycobacteriales</taxon>
        <taxon>Nocardiaceae</taxon>
        <taxon>Williamsia</taxon>
    </lineage>
</organism>
<reference evidence="2 3" key="1">
    <citation type="submission" date="2022-06" db="EMBL/GenBank/DDBJ databases">
        <title>Genomic Encyclopedia of Archaeal and Bacterial Type Strains, Phase II (KMG-II): from individual species to whole genera.</title>
        <authorList>
            <person name="Goeker M."/>
        </authorList>
    </citation>
    <scope>NUCLEOTIDE SEQUENCE [LARGE SCALE GENOMIC DNA]</scope>
    <source>
        <strain evidence="2 3">DSM 45037</strain>
    </source>
</reference>
<evidence type="ECO:0000313" key="3">
    <source>
        <dbReference type="Proteomes" id="UP001205740"/>
    </source>
</evidence>